<name>A0A0E3PIU6_9EURY</name>
<dbReference type="KEGG" id="msz:MSSIH_3463"/>
<protein>
    <submittedName>
        <fullName evidence="1">Uncharacterized protein</fullName>
    </submittedName>
</protein>
<organism evidence="1 2">
    <name type="scientific">Methanosarcina siciliae HI350</name>
    <dbReference type="NCBI Taxonomy" id="1434119"/>
    <lineage>
        <taxon>Archaea</taxon>
        <taxon>Methanobacteriati</taxon>
        <taxon>Methanobacteriota</taxon>
        <taxon>Stenosarchaea group</taxon>
        <taxon>Methanomicrobia</taxon>
        <taxon>Methanosarcinales</taxon>
        <taxon>Methanosarcinaceae</taxon>
        <taxon>Methanosarcina</taxon>
    </lineage>
</organism>
<accession>A0A0E3PIU6</accession>
<dbReference type="HOGENOM" id="CLU_2581485_0_0_2"/>
<dbReference type="EMBL" id="CP009507">
    <property type="protein sequence ID" value="AKB34153.1"/>
    <property type="molecule type" value="Genomic_DNA"/>
</dbReference>
<dbReference type="Proteomes" id="UP000033092">
    <property type="component" value="Chromosome"/>
</dbReference>
<sequence>MGTNSRARSTKKRIETGNYDAKIPAELTLLGASMPVKDPGVGQIKAGAQGILIGNVIQSVMKNKGLSGSGSNFGLESKIH</sequence>
<proteinExistence type="predicted"/>
<evidence type="ECO:0000313" key="1">
    <source>
        <dbReference type="EMBL" id="AKB34153.1"/>
    </source>
</evidence>
<evidence type="ECO:0000313" key="2">
    <source>
        <dbReference type="Proteomes" id="UP000033092"/>
    </source>
</evidence>
<dbReference type="PATRIC" id="fig|1434119.4.peg.4486"/>
<reference evidence="1 2" key="1">
    <citation type="submission" date="2014-07" db="EMBL/GenBank/DDBJ databases">
        <title>Methanogenic archaea and the global carbon cycle.</title>
        <authorList>
            <person name="Henriksen J.R."/>
            <person name="Luke J."/>
            <person name="Reinhart S."/>
            <person name="Benedict M.N."/>
            <person name="Youngblut N.D."/>
            <person name="Metcalf M.E."/>
            <person name="Whitaker R.J."/>
            <person name="Metcalf W.W."/>
        </authorList>
    </citation>
    <scope>NUCLEOTIDE SEQUENCE [LARGE SCALE GENOMIC DNA]</scope>
    <source>
        <strain evidence="1 2">HI350</strain>
    </source>
</reference>
<gene>
    <name evidence="1" type="ORF">MSSIH_3463</name>
</gene>
<dbReference type="AlphaFoldDB" id="A0A0E3PIU6"/>